<dbReference type="OrthoDB" id="9780310at2"/>
<dbReference type="SUPFAM" id="SSF117396">
    <property type="entry name" value="TM1631-like"/>
    <property type="match status" value="1"/>
</dbReference>
<dbReference type="RefSeq" id="WP_106542012.1">
    <property type="nucleotide sequence ID" value="NZ_BLAU01000001.1"/>
</dbReference>
<dbReference type="EMBL" id="BLAU01000001">
    <property type="protein sequence ID" value="GET21908.1"/>
    <property type="molecule type" value="Genomic_DNA"/>
</dbReference>
<sequence length="250" mass="29654">MDFSKLHIGTSGWSYKHWNGVFYPPDVKPAQYLEHYLTQFDCVELNSSFYHLPKKITASGWMNRTPENFRFCPKMSRFITHQRRLLYAEEAVQNFFDVFDIMATRLGPVLIQLPPGLHYDLPRLTDFLNYLTEQFSEYQFAIEVRHDSWLRDEFFDLLRKNNMAFVMADSGKRYPSAEVVTADFVYLRLHGNVKLYATDYRMEELQVNAAKIRNWVKQGKEVWAFFNNDFEGYAVKNAMELRGLMMNDQN</sequence>
<reference evidence="1 4" key="2">
    <citation type="submission" date="2019-10" db="EMBL/GenBank/DDBJ databases">
        <title>Prolixibacter strains distinguished by the presence of nitrate reductase genes were adept at nitrate-dependent anaerobic corrosion of metallic iron and carbon steel.</title>
        <authorList>
            <person name="Iino T."/>
            <person name="Shono N."/>
            <person name="Ito K."/>
            <person name="Nakamura R."/>
            <person name="Sueoka K."/>
            <person name="Harayama S."/>
            <person name="Ohkuma M."/>
        </authorList>
    </citation>
    <scope>NUCLEOTIDE SEQUENCE [LARGE SCALE GENOMIC DNA]</scope>
    <source>
        <strain evidence="1 4">MIC1-1</strain>
    </source>
</reference>
<dbReference type="InterPro" id="IPR002763">
    <property type="entry name" value="DUF72"/>
</dbReference>
<dbReference type="EMBL" id="PYGC01000004">
    <property type="protein sequence ID" value="PSK83209.1"/>
    <property type="molecule type" value="Genomic_DNA"/>
</dbReference>
<dbReference type="Proteomes" id="UP000240621">
    <property type="component" value="Unassembled WGS sequence"/>
</dbReference>
<dbReference type="PANTHER" id="PTHR30348:SF4">
    <property type="entry name" value="DUF72 DOMAIN-CONTAINING PROTEIN"/>
    <property type="match status" value="1"/>
</dbReference>
<dbReference type="PANTHER" id="PTHR30348">
    <property type="entry name" value="UNCHARACTERIZED PROTEIN YECE"/>
    <property type="match status" value="1"/>
</dbReference>
<comment type="caution">
    <text evidence="2">The sequence shown here is derived from an EMBL/GenBank/DDBJ whole genome shotgun (WGS) entry which is preliminary data.</text>
</comment>
<evidence type="ECO:0000313" key="3">
    <source>
        <dbReference type="Proteomes" id="UP000240621"/>
    </source>
</evidence>
<proteinExistence type="predicted"/>
<organism evidence="2 3">
    <name type="scientific">Prolixibacter denitrificans</name>
    <dbReference type="NCBI Taxonomy" id="1541063"/>
    <lineage>
        <taxon>Bacteria</taxon>
        <taxon>Pseudomonadati</taxon>
        <taxon>Bacteroidota</taxon>
        <taxon>Bacteroidia</taxon>
        <taxon>Marinilabiliales</taxon>
        <taxon>Prolixibacteraceae</taxon>
        <taxon>Prolixibacter</taxon>
    </lineage>
</organism>
<accession>A0A2P8CE92</accession>
<evidence type="ECO:0000313" key="1">
    <source>
        <dbReference type="EMBL" id="GET21908.1"/>
    </source>
</evidence>
<protein>
    <submittedName>
        <fullName evidence="2">Uncharacterized protein YecE (DUF72 family)</fullName>
    </submittedName>
</protein>
<evidence type="ECO:0000313" key="4">
    <source>
        <dbReference type="Proteomes" id="UP000396862"/>
    </source>
</evidence>
<dbReference type="Gene3D" id="3.20.20.410">
    <property type="entry name" value="Protein of unknown function UPF0759"/>
    <property type="match status" value="1"/>
</dbReference>
<evidence type="ECO:0000313" key="2">
    <source>
        <dbReference type="EMBL" id="PSK83209.1"/>
    </source>
</evidence>
<gene>
    <name evidence="2" type="ORF">CLV93_104139</name>
    <name evidence="1" type="ORF">JCM18694_21540</name>
</gene>
<dbReference type="InterPro" id="IPR036520">
    <property type="entry name" value="UPF0759_sf"/>
</dbReference>
<dbReference type="AlphaFoldDB" id="A0A2P8CE92"/>
<dbReference type="Proteomes" id="UP000396862">
    <property type="component" value="Unassembled WGS sequence"/>
</dbReference>
<keyword evidence="4" id="KW-1185">Reference proteome</keyword>
<reference evidence="2 3" key="1">
    <citation type="submission" date="2018-03" db="EMBL/GenBank/DDBJ databases">
        <title>Genomic Encyclopedia of Archaeal and Bacterial Type Strains, Phase II (KMG-II): from individual species to whole genera.</title>
        <authorList>
            <person name="Goeker M."/>
        </authorList>
    </citation>
    <scope>NUCLEOTIDE SEQUENCE [LARGE SCALE GENOMIC DNA]</scope>
    <source>
        <strain evidence="2 3">DSM 27267</strain>
    </source>
</reference>
<name>A0A2P8CE92_9BACT</name>
<dbReference type="Pfam" id="PF01904">
    <property type="entry name" value="DUF72"/>
    <property type="match status" value="1"/>
</dbReference>